<protein>
    <submittedName>
        <fullName evidence="1">Uncharacterized protein</fullName>
    </submittedName>
</protein>
<dbReference type="AlphaFoldDB" id="A0A4Y7SEU7"/>
<evidence type="ECO:0000313" key="1">
    <source>
        <dbReference type="EMBL" id="TEB20331.1"/>
    </source>
</evidence>
<reference evidence="1 2" key="1">
    <citation type="journal article" date="2019" name="Nat. Ecol. Evol.">
        <title>Megaphylogeny resolves global patterns of mushroom evolution.</title>
        <authorList>
            <person name="Varga T."/>
            <person name="Krizsan K."/>
            <person name="Foldi C."/>
            <person name="Dima B."/>
            <person name="Sanchez-Garcia M."/>
            <person name="Sanchez-Ramirez S."/>
            <person name="Szollosi G.J."/>
            <person name="Szarkandi J.G."/>
            <person name="Papp V."/>
            <person name="Albert L."/>
            <person name="Andreopoulos W."/>
            <person name="Angelini C."/>
            <person name="Antonin V."/>
            <person name="Barry K.W."/>
            <person name="Bougher N.L."/>
            <person name="Buchanan P."/>
            <person name="Buyck B."/>
            <person name="Bense V."/>
            <person name="Catcheside P."/>
            <person name="Chovatia M."/>
            <person name="Cooper J."/>
            <person name="Damon W."/>
            <person name="Desjardin D."/>
            <person name="Finy P."/>
            <person name="Geml J."/>
            <person name="Haridas S."/>
            <person name="Hughes K."/>
            <person name="Justo A."/>
            <person name="Karasinski D."/>
            <person name="Kautmanova I."/>
            <person name="Kiss B."/>
            <person name="Kocsube S."/>
            <person name="Kotiranta H."/>
            <person name="LaButti K.M."/>
            <person name="Lechner B.E."/>
            <person name="Liimatainen K."/>
            <person name="Lipzen A."/>
            <person name="Lukacs Z."/>
            <person name="Mihaltcheva S."/>
            <person name="Morgado L.N."/>
            <person name="Niskanen T."/>
            <person name="Noordeloos M.E."/>
            <person name="Ohm R.A."/>
            <person name="Ortiz-Santana B."/>
            <person name="Ovrebo C."/>
            <person name="Racz N."/>
            <person name="Riley R."/>
            <person name="Savchenko A."/>
            <person name="Shiryaev A."/>
            <person name="Soop K."/>
            <person name="Spirin V."/>
            <person name="Szebenyi C."/>
            <person name="Tomsovsky M."/>
            <person name="Tulloss R.E."/>
            <person name="Uehling J."/>
            <person name="Grigoriev I.V."/>
            <person name="Vagvolgyi C."/>
            <person name="Papp T."/>
            <person name="Martin F.M."/>
            <person name="Miettinen O."/>
            <person name="Hibbett D.S."/>
            <person name="Nagy L.G."/>
        </authorList>
    </citation>
    <scope>NUCLEOTIDE SEQUENCE [LARGE SCALE GENOMIC DNA]</scope>
    <source>
        <strain evidence="1 2">FP101781</strain>
    </source>
</reference>
<accession>A0A4Y7SEU7</accession>
<sequence>MVIDELDVRTSHTNLVARRPSPLPSTPAPRLLFTLHPFYKKGKRGWYAWDEETPTEGAANMTWLRSARVSVLAFSERKCLHLVIHPVPNPGAPFLSLQFPERLPYSLALRNLRFVAVGVS</sequence>
<comment type="caution">
    <text evidence="1">The sequence shown here is derived from an EMBL/GenBank/DDBJ whole genome shotgun (WGS) entry which is preliminary data.</text>
</comment>
<dbReference type="EMBL" id="QPFP01000144">
    <property type="protein sequence ID" value="TEB20331.1"/>
    <property type="molecule type" value="Genomic_DNA"/>
</dbReference>
<organism evidence="1 2">
    <name type="scientific">Coprinellus micaceus</name>
    <name type="common">Glistening ink-cap mushroom</name>
    <name type="synonym">Coprinus micaceus</name>
    <dbReference type="NCBI Taxonomy" id="71717"/>
    <lineage>
        <taxon>Eukaryota</taxon>
        <taxon>Fungi</taxon>
        <taxon>Dikarya</taxon>
        <taxon>Basidiomycota</taxon>
        <taxon>Agaricomycotina</taxon>
        <taxon>Agaricomycetes</taxon>
        <taxon>Agaricomycetidae</taxon>
        <taxon>Agaricales</taxon>
        <taxon>Agaricineae</taxon>
        <taxon>Psathyrellaceae</taxon>
        <taxon>Coprinellus</taxon>
    </lineage>
</organism>
<gene>
    <name evidence="1" type="ORF">FA13DRAFT_242762</name>
</gene>
<proteinExistence type="predicted"/>
<keyword evidence="2" id="KW-1185">Reference proteome</keyword>
<name>A0A4Y7SEU7_COPMI</name>
<dbReference type="Proteomes" id="UP000298030">
    <property type="component" value="Unassembled WGS sequence"/>
</dbReference>
<evidence type="ECO:0000313" key="2">
    <source>
        <dbReference type="Proteomes" id="UP000298030"/>
    </source>
</evidence>